<accession>A0A7G9RDF8</accession>
<keyword evidence="2" id="KW-0472">Membrane</keyword>
<keyword evidence="2" id="KW-1133">Transmembrane helix</keyword>
<reference evidence="3 4" key="1">
    <citation type="submission" date="2020-08" db="EMBL/GenBank/DDBJ databases">
        <title>Genome sequence of Nocardioides mesophilus KACC 16243T.</title>
        <authorList>
            <person name="Hyun D.-W."/>
            <person name="Bae J.-W."/>
        </authorList>
    </citation>
    <scope>NUCLEOTIDE SEQUENCE [LARGE SCALE GENOMIC DNA]</scope>
    <source>
        <strain evidence="3 4">KACC 16243</strain>
    </source>
</reference>
<dbReference type="Pfam" id="PF11303">
    <property type="entry name" value="DUF3105"/>
    <property type="match status" value="1"/>
</dbReference>
<keyword evidence="2" id="KW-0812">Transmembrane</keyword>
<evidence type="ECO:0000313" key="4">
    <source>
        <dbReference type="Proteomes" id="UP000515947"/>
    </source>
</evidence>
<evidence type="ECO:0000313" key="3">
    <source>
        <dbReference type="EMBL" id="QNN53633.1"/>
    </source>
</evidence>
<keyword evidence="4" id="KW-1185">Reference proteome</keyword>
<dbReference type="EMBL" id="CP060713">
    <property type="protein sequence ID" value="QNN53633.1"/>
    <property type="molecule type" value="Genomic_DNA"/>
</dbReference>
<evidence type="ECO:0000256" key="2">
    <source>
        <dbReference type="SAM" id="Phobius"/>
    </source>
</evidence>
<dbReference type="KEGG" id="nmes:H9L09_04195"/>
<feature type="region of interest" description="Disordered" evidence="1">
    <location>
        <begin position="1"/>
        <end position="20"/>
    </location>
</feature>
<organism evidence="3 4">
    <name type="scientific">Nocardioides mesophilus</name>
    <dbReference type="NCBI Taxonomy" id="433659"/>
    <lineage>
        <taxon>Bacteria</taxon>
        <taxon>Bacillati</taxon>
        <taxon>Actinomycetota</taxon>
        <taxon>Actinomycetes</taxon>
        <taxon>Propionibacteriales</taxon>
        <taxon>Nocardioidaceae</taxon>
        <taxon>Nocardioides</taxon>
    </lineage>
</organism>
<name>A0A7G9RDF8_9ACTN</name>
<evidence type="ECO:0000256" key="1">
    <source>
        <dbReference type="SAM" id="MobiDB-lite"/>
    </source>
</evidence>
<dbReference type="InterPro" id="IPR021454">
    <property type="entry name" value="DUF3105"/>
</dbReference>
<feature type="transmembrane region" description="Helical" evidence="2">
    <location>
        <begin position="29"/>
        <end position="52"/>
    </location>
</feature>
<sequence>MAKPSKDKDRRAVVEQMRREQKRAEKKRSYAIIAVCSVVALVIIGMGVYPLLQQNKVAAADLEAIGASAGQAGCQDEITKSAVGNNDHRQVGSDIVYQDAPPAFGPHYPETAGFDRKFFSVGDRPELPYLVHNLEHGYNLLWYDETIADDSGALAEVKAIAKKFEGDKLTDKFIAVPWTKEDGKAFPGGAHIALTHWSVGDPAKQGKAQEGIWKYCDAPSGEVVSTFVEDHPYSDSPEPNAM</sequence>
<dbReference type="RefSeq" id="WP_187579474.1">
    <property type="nucleotide sequence ID" value="NZ_CP060713.1"/>
</dbReference>
<dbReference type="AlphaFoldDB" id="A0A7G9RDF8"/>
<dbReference type="Proteomes" id="UP000515947">
    <property type="component" value="Chromosome"/>
</dbReference>
<gene>
    <name evidence="3" type="ORF">H9L09_04195</name>
</gene>
<protein>
    <submittedName>
        <fullName evidence="3">DUF3105 domain-containing protein</fullName>
    </submittedName>
</protein>
<proteinExistence type="predicted"/>